<protein>
    <submittedName>
        <fullName evidence="2">Rhodanese-like domain-containing protein</fullName>
    </submittedName>
</protein>
<dbReference type="Gene3D" id="3.40.250.10">
    <property type="entry name" value="Rhodanese-like domain"/>
    <property type="match status" value="1"/>
</dbReference>
<dbReference type="PANTHER" id="PTHR43031:SF1">
    <property type="entry name" value="PYRIDINE NUCLEOTIDE-DISULPHIDE OXIDOREDUCTASE"/>
    <property type="match status" value="1"/>
</dbReference>
<dbReference type="SUPFAM" id="SSF52821">
    <property type="entry name" value="Rhodanese/Cell cycle control phosphatase"/>
    <property type="match status" value="1"/>
</dbReference>
<feature type="domain" description="Rhodanese" evidence="1">
    <location>
        <begin position="26"/>
        <end position="123"/>
    </location>
</feature>
<name>A0ABW2TUF3_9PSEU</name>
<comment type="caution">
    <text evidence="2">The sequence shown here is derived from an EMBL/GenBank/DDBJ whole genome shotgun (WGS) entry which is preliminary data.</text>
</comment>
<evidence type="ECO:0000259" key="1">
    <source>
        <dbReference type="PROSITE" id="PS50206"/>
    </source>
</evidence>
<dbReference type="EMBL" id="JBHTEY010000004">
    <property type="protein sequence ID" value="MFC7616547.1"/>
    <property type="molecule type" value="Genomic_DNA"/>
</dbReference>
<keyword evidence="3" id="KW-1185">Reference proteome</keyword>
<proteinExistence type="predicted"/>
<dbReference type="Proteomes" id="UP001596512">
    <property type="component" value="Unassembled WGS sequence"/>
</dbReference>
<gene>
    <name evidence="2" type="ORF">ACFQV2_26840</name>
</gene>
<sequence length="130" mass="14108">MSADAFLSEARSEIERVDPIKAHALAREGALLVDIRPYYNRLAEGEIPGAVPIERIVLEWRLDPGGSHRLPDVTAERTVIVFCNEGYASSLAARDLRRVGLRNATDLIGGFRAWEAEGLPVVDGGSPAVT</sequence>
<accession>A0ABW2TUF3</accession>
<evidence type="ECO:0000313" key="2">
    <source>
        <dbReference type="EMBL" id="MFC7616547.1"/>
    </source>
</evidence>
<dbReference type="PANTHER" id="PTHR43031">
    <property type="entry name" value="FAD-DEPENDENT OXIDOREDUCTASE"/>
    <property type="match status" value="1"/>
</dbReference>
<reference evidence="3" key="1">
    <citation type="journal article" date="2019" name="Int. J. Syst. Evol. Microbiol.">
        <title>The Global Catalogue of Microorganisms (GCM) 10K type strain sequencing project: providing services to taxonomists for standard genome sequencing and annotation.</title>
        <authorList>
            <consortium name="The Broad Institute Genomics Platform"/>
            <consortium name="The Broad Institute Genome Sequencing Center for Infectious Disease"/>
            <person name="Wu L."/>
            <person name="Ma J."/>
        </authorList>
    </citation>
    <scope>NUCLEOTIDE SEQUENCE [LARGE SCALE GENOMIC DNA]</scope>
    <source>
        <strain evidence="3">JCM 17695</strain>
    </source>
</reference>
<evidence type="ECO:0000313" key="3">
    <source>
        <dbReference type="Proteomes" id="UP001596512"/>
    </source>
</evidence>
<dbReference type="Pfam" id="PF00581">
    <property type="entry name" value="Rhodanese"/>
    <property type="match status" value="1"/>
</dbReference>
<organism evidence="2 3">
    <name type="scientific">Actinokineospora soli</name>
    <dbReference type="NCBI Taxonomy" id="1048753"/>
    <lineage>
        <taxon>Bacteria</taxon>
        <taxon>Bacillati</taxon>
        <taxon>Actinomycetota</taxon>
        <taxon>Actinomycetes</taxon>
        <taxon>Pseudonocardiales</taxon>
        <taxon>Pseudonocardiaceae</taxon>
        <taxon>Actinokineospora</taxon>
    </lineage>
</organism>
<dbReference type="PROSITE" id="PS50206">
    <property type="entry name" value="RHODANESE_3"/>
    <property type="match status" value="1"/>
</dbReference>
<dbReference type="SMART" id="SM00450">
    <property type="entry name" value="RHOD"/>
    <property type="match status" value="1"/>
</dbReference>
<dbReference type="InterPro" id="IPR036873">
    <property type="entry name" value="Rhodanese-like_dom_sf"/>
</dbReference>
<dbReference type="InterPro" id="IPR001763">
    <property type="entry name" value="Rhodanese-like_dom"/>
</dbReference>
<dbReference type="InterPro" id="IPR050229">
    <property type="entry name" value="GlpE_sulfurtransferase"/>
</dbReference>